<dbReference type="Proteomes" id="UP000827429">
    <property type="component" value="Segment"/>
</dbReference>
<protein>
    <submittedName>
        <fullName evidence="1">SWI2/SNF2 ATPase, non-canonical Walker A motif</fullName>
    </submittedName>
</protein>
<organism evidence="1 2">
    <name type="scientific">uncultured phage cr123_1</name>
    <dbReference type="NCBI Taxonomy" id="2986401"/>
    <lineage>
        <taxon>Viruses</taxon>
        <taxon>Duplodnaviria</taxon>
        <taxon>Heunggongvirae</taxon>
        <taxon>Uroviricota</taxon>
        <taxon>Caudoviricetes</taxon>
        <taxon>Crassvirales</taxon>
        <taxon>Intestiviridae</taxon>
        <taxon>Crudevirinae</taxon>
        <taxon>Delmidovirus</taxon>
        <taxon>Delmidovirus copri</taxon>
    </lineage>
</organism>
<dbReference type="EMBL" id="MZ130476">
    <property type="protein sequence ID" value="QWM89222.1"/>
    <property type="molecule type" value="Genomic_DNA"/>
</dbReference>
<name>A0AAE7RUV7_9CAUD</name>
<proteinExistence type="predicted"/>
<dbReference type="GeneID" id="75691319"/>
<evidence type="ECO:0000313" key="1">
    <source>
        <dbReference type="EMBL" id="QWM89222.1"/>
    </source>
</evidence>
<gene>
    <name evidence="1" type="primary">gp_15323</name>
</gene>
<accession>A0AAE7RUV7</accession>
<evidence type="ECO:0000313" key="2">
    <source>
        <dbReference type="Proteomes" id="UP000827429"/>
    </source>
</evidence>
<dbReference type="KEGG" id="vg:75691319"/>
<reference evidence="1 2" key="1">
    <citation type="submission" date="2021-04" db="EMBL/GenBank/DDBJ databases">
        <authorList>
            <person name="Shkoporov A.N."/>
            <person name="Stockdale S.R."/>
            <person name="Guerin E."/>
            <person name="Ross R.P."/>
            <person name="Hill C."/>
        </authorList>
    </citation>
    <scope>NUCLEOTIDE SEQUENCE [LARGE SCALE GENOMIC DNA]</scope>
    <source>
        <strain evidence="2">cr123_1</strain>
    </source>
</reference>
<sequence length="470" mass="53411">MKIPNNYYDIATRWVSEFNANGTYIYTLDEDITLLCLEICQRSIAKNPATKIIIVVDCYATRSAVVNTLNKNNIPTTNYTVLSADYIRHDVNYRYNIAIYVNLKTVAGVRAVASRTKYGLFIMNNAIGNDKYSAADKAEVYKLFPPMNSAKITDITSIISPVEEHRIMLGFTKAGDKEKYEEYTDYITGCLNIFGSFETMEFARNGNKYTGESAEQVRLGIAAYNGWSDKLDPNNPFDKEVDSYFNPTSLEERANTAYNIMRERKNLLTDNYSKFDAILDLLNNQLKGKKVLIVSKRGEFAAAITECLLENGIACGDYHDAAAPKAIIDERTGDYVRYKSGNNKGQIRLYKAQALSNLNVERFNLDANSCDLSDFQKSTLLYVLSMKNRSYTGLECSVDAVIFTTPFNDTIDEFRYRYNGIHFNTDKAVFYKLYLAGTIEEKELNKEKNSPMHEIVKNDNQQNFFVADDC</sequence>
<dbReference type="RefSeq" id="YP_010358794.1">
    <property type="nucleotide sequence ID" value="NC_062766.1"/>
</dbReference>
<keyword evidence="2" id="KW-1185">Reference proteome</keyword>